<dbReference type="PANTHER" id="PTHR24243">
    <property type="entry name" value="G-PROTEIN COUPLED RECEPTOR"/>
    <property type="match status" value="1"/>
</dbReference>
<evidence type="ECO:0000256" key="8">
    <source>
        <dbReference type="SAM" id="Phobius"/>
    </source>
</evidence>
<feature type="transmembrane region" description="Helical" evidence="8">
    <location>
        <begin position="283"/>
        <end position="305"/>
    </location>
</feature>
<evidence type="ECO:0000256" key="7">
    <source>
        <dbReference type="ARBA" id="ARBA00023224"/>
    </source>
</evidence>
<dbReference type="Gene3D" id="1.20.1070.10">
    <property type="entry name" value="Rhodopsin 7-helix transmembrane proteins"/>
    <property type="match status" value="1"/>
</dbReference>
<keyword evidence="7" id="KW-0807">Transducer</keyword>
<evidence type="ECO:0000256" key="5">
    <source>
        <dbReference type="ARBA" id="ARBA00023136"/>
    </source>
</evidence>
<sequence length="341" mass="38994">MSSVNATIAQINSASTTTVLVLGFINFVLGAIGLVFNLFIFTRPSLRHEPCSLYFLSSTCFSLFVVYIIVPLRILVNNFSFDMTNGNLATCKIQFFANYSSRAISCWLIVLACTDRFFHSSPSANIRRLSSMKVARWATTITTVLLMLLYSHMLIYYEISNAFDRFGSIVPMCNAQKGIYRTFIGFWYMSWYSLLPALLMLLFGFLTLNNLRQHRQVIPRTIQGNQIVRRTDQQLLRMLIAQVLVINVSTLPYSIEQLYSAFTTNLSKSTLRIAQETFVSRTLGAMTAFAHTTSFYLFTLTGTVFRKELRKIIQSCCSRKPNFLHSTRPEMHRVANVPQYH</sequence>
<dbReference type="InterPro" id="IPR000276">
    <property type="entry name" value="GPCR_Rhodpsn"/>
</dbReference>
<keyword evidence="6" id="KW-0675">Receptor</keyword>
<evidence type="ECO:0000259" key="9">
    <source>
        <dbReference type="PROSITE" id="PS50262"/>
    </source>
</evidence>
<dbReference type="PROSITE" id="PS50262">
    <property type="entry name" value="G_PROTEIN_RECEP_F1_2"/>
    <property type="match status" value="1"/>
</dbReference>
<keyword evidence="4" id="KW-0297">G-protein coupled receptor</keyword>
<dbReference type="OrthoDB" id="10009151at2759"/>
<keyword evidence="5 8" id="KW-0472">Membrane</keyword>
<evidence type="ECO:0000313" key="11">
    <source>
        <dbReference type="Proteomes" id="UP000663852"/>
    </source>
</evidence>
<evidence type="ECO:0000256" key="2">
    <source>
        <dbReference type="ARBA" id="ARBA00022692"/>
    </source>
</evidence>
<gene>
    <name evidence="10" type="ORF">EDS130_LOCUS37399</name>
</gene>
<feature type="transmembrane region" description="Helical" evidence="8">
    <location>
        <begin position="134"/>
        <end position="157"/>
    </location>
</feature>
<reference evidence="10" key="1">
    <citation type="submission" date="2021-02" db="EMBL/GenBank/DDBJ databases">
        <authorList>
            <person name="Nowell W R."/>
        </authorList>
    </citation>
    <scope>NUCLEOTIDE SEQUENCE</scope>
</reference>
<dbReference type="GO" id="GO:0005886">
    <property type="term" value="C:plasma membrane"/>
    <property type="evidence" value="ECO:0007669"/>
    <property type="project" value="TreeGrafter"/>
</dbReference>
<name>A0A815MLQ2_ADIRI</name>
<feature type="transmembrane region" description="Helical" evidence="8">
    <location>
        <begin position="235"/>
        <end position="255"/>
    </location>
</feature>
<dbReference type="Proteomes" id="UP000663852">
    <property type="component" value="Unassembled WGS sequence"/>
</dbReference>
<accession>A0A815MLQ2</accession>
<evidence type="ECO:0000256" key="6">
    <source>
        <dbReference type="ARBA" id="ARBA00023170"/>
    </source>
</evidence>
<comment type="subcellular location">
    <subcellularLocation>
        <location evidence="1">Membrane</location>
        <topology evidence="1">Multi-pass membrane protein</topology>
    </subcellularLocation>
</comment>
<feature type="transmembrane region" description="Helical" evidence="8">
    <location>
        <begin position="191"/>
        <end position="211"/>
    </location>
</feature>
<feature type="domain" description="G-protein coupled receptors family 1 profile" evidence="9">
    <location>
        <begin position="33"/>
        <end position="295"/>
    </location>
</feature>
<comment type="caution">
    <text evidence="10">The sequence shown here is derived from an EMBL/GenBank/DDBJ whole genome shotgun (WGS) entry which is preliminary data.</text>
</comment>
<evidence type="ECO:0000256" key="1">
    <source>
        <dbReference type="ARBA" id="ARBA00004141"/>
    </source>
</evidence>
<evidence type="ECO:0000313" key="10">
    <source>
        <dbReference type="EMBL" id="CAF1420022.1"/>
    </source>
</evidence>
<keyword evidence="2 8" id="KW-0812">Transmembrane</keyword>
<evidence type="ECO:0000256" key="3">
    <source>
        <dbReference type="ARBA" id="ARBA00022989"/>
    </source>
</evidence>
<dbReference type="GO" id="GO:0004930">
    <property type="term" value="F:G protein-coupled receptor activity"/>
    <property type="evidence" value="ECO:0007669"/>
    <property type="project" value="UniProtKB-KW"/>
</dbReference>
<dbReference type="InterPro" id="IPR017452">
    <property type="entry name" value="GPCR_Rhodpsn_7TM"/>
</dbReference>
<evidence type="ECO:0000256" key="4">
    <source>
        <dbReference type="ARBA" id="ARBA00023040"/>
    </source>
</evidence>
<dbReference type="AlphaFoldDB" id="A0A815MLQ2"/>
<dbReference type="PANTHER" id="PTHR24243:SF208">
    <property type="entry name" value="PYROKININ-1 RECEPTOR"/>
    <property type="match status" value="1"/>
</dbReference>
<protein>
    <recommendedName>
        <fullName evidence="9">G-protein coupled receptors family 1 profile domain-containing protein</fullName>
    </recommendedName>
</protein>
<feature type="transmembrane region" description="Helical" evidence="8">
    <location>
        <begin position="53"/>
        <end position="76"/>
    </location>
</feature>
<dbReference type="EMBL" id="CAJNOJ010000368">
    <property type="protein sequence ID" value="CAF1420022.1"/>
    <property type="molecule type" value="Genomic_DNA"/>
</dbReference>
<dbReference type="Pfam" id="PF00001">
    <property type="entry name" value="7tm_1"/>
    <property type="match status" value="1"/>
</dbReference>
<organism evidence="10 11">
    <name type="scientific">Adineta ricciae</name>
    <name type="common">Rotifer</name>
    <dbReference type="NCBI Taxonomy" id="249248"/>
    <lineage>
        <taxon>Eukaryota</taxon>
        <taxon>Metazoa</taxon>
        <taxon>Spiralia</taxon>
        <taxon>Gnathifera</taxon>
        <taxon>Rotifera</taxon>
        <taxon>Eurotatoria</taxon>
        <taxon>Bdelloidea</taxon>
        <taxon>Adinetida</taxon>
        <taxon>Adinetidae</taxon>
        <taxon>Adineta</taxon>
    </lineage>
</organism>
<feature type="transmembrane region" description="Helical" evidence="8">
    <location>
        <begin position="20"/>
        <end position="41"/>
    </location>
</feature>
<dbReference type="SUPFAM" id="SSF81321">
    <property type="entry name" value="Family A G protein-coupled receptor-like"/>
    <property type="match status" value="1"/>
</dbReference>
<keyword evidence="3 8" id="KW-1133">Transmembrane helix</keyword>
<proteinExistence type="predicted"/>